<proteinExistence type="predicted"/>
<dbReference type="Proteomes" id="UP000324194">
    <property type="component" value="Chromosome 1"/>
</dbReference>
<evidence type="ECO:0000313" key="2">
    <source>
        <dbReference type="Proteomes" id="UP000324194"/>
    </source>
</evidence>
<dbReference type="KEGG" id="asip:AQUSIP_12300"/>
<organism evidence="1 2">
    <name type="scientific">Aquicella siphonis</name>
    <dbReference type="NCBI Taxonomy" id="254247"/>
    <lineage>
        <taxon>Bacteria</taxon>
        <taxon>Pseudomonadati</taxon>
        <taxon>Pseudomonadota</taxon>
        <taxon>Gammaproteobacteria</taxon>
        <taxon>Legionellales</taxon>
        <taxon>Coxiellaceae</taxon>
        <taxon>Aquicella</taxon>
    </lineage>
</organism>
<accession>A0A5E4PG69</accession>
<dbReference type="RefSeq" id="WP_148339194.1">
    <property type="nucleotide sequence ID" value="NZ_LR699119.1"/>
</dbReference>
<dbReference type="InterPro" id="IPR023198">
    <property type="entry name" value="PGP-like_dom2"/>
</dbReference>
<name>A0A5E4PG69_9COXI</name>
<dbReference type="EMBL" id="LR699119">
    <property type="protein sequence ID" value="VVC75929.1"/>
    <property type="molecule type" value="Genomic_DNA"/>
</dbReference>
<keyword evidence="2" id="KW-1185">Reference proteome</keyword>
<dbReference type="OrthoDB" id="10015834at2"/>
<sequence>MLTDRKQVRIINLGDVITPDFMKAIQAFTTLIAGKKQATMTDETGKAVAMVLHQNLNIINDFKHGKMNEADFTNHMLGKLEQATGIRLSTEEFDASWNAMNPKYQDFKGLLSQVSAYNRQPGQRAIFISFTNPKDIKHLIHELHVNQVGHRVVDGCLLEIEGIELHTTYAVRQTKAELIESVIKSLHSKPSAQSSLASSMGSMLAGTGQTNTSDPLDIKYLRGVNNLKDPVLQADLDLTNQAVEEKADGFRVDTILWMKQEQSLSDIMRQHESPSRQIRAINL</sequence>
<protein>
    <submittedName>
        <fullName evidence="1">Uncharacterized protein</fullName>
    </submittedName>
</protein>
<dbReference type="AlphaFoldDB" id="A0A5E4PG69"/>
<dbReference type="Gene3D" id="1.10.150.240">
    <property type="entry name" value="Putative phosphatase, domain 2"/>
    <property type="match status" value="1"/>
</dbReference>
<evidence type="ECO:0000313" key="1">
    <source>
        <dbReference type="EMBL" id="VVC75929.1"/>
    </source>
</evidence>
<reference evidence="1 2" key="1">
    <citation type="submission" date="2019-08" db="EMBL/GenBank/DDBJ databases">
        <authorList>
            <person name="Guy L."/>
        </authorList>
    </citation>
    <scope>NUCLEOTIDE SEQUENCE [LARGE SCALE GENOMIC DNA]</scope>
    <source>
        <strain evidence="1 2">SGT-108</strain>
    </source>
</reference>
<gene>
    <name evidence="1" type="ORF">AQUSIP_12300</name>
</gene>